<dbReference type="PANTHER" id="PTHR23407:SF1">
    <property type="entry name" value="5-FORMYLTETRAHYDROFOLATE CYCLO-LIGASE"/>
    <property type="match status" value="1"/>
</dbReference>
<dbReference type="InterPro" id="IPR002698">
    <property type="entry name" value="FTHF_cligase"/>
</dbReference>
<dbReference type="SUPFAM" id="SSF100950">
    <property type="entry name" value="NagB/RpiA/CoA transferase-like"/>
    <property type="match status" value="1"/>
</dbReference>
<feature type="binding site" evidence="6">
    <location>
        <begin position="142"/>
        <end position="150"/>
    </location>
    <ligand>
        <name>ATP</name>
        <dbReference type="ChEBI" id="CHEBI:30616"/>
    </ligand>
</feature>
<evidence type="ECO:0000256" key="3">
    <source>
        <dbReference type="ARBA" id="ARBA00022840"/>
    </source>
</evidence>
<evidence type="ECO:0000313" key="9">
    <source>
        <dbReference type="Proteomes" id="UP000054477"/>
    </source>
</evidence>
<sequence>MATSLQAIKAQKKALRKAISTTLSLLPQSEIDEQSRSITARVLSLPAFLQCKTISCYLSMPTGEVATSHLVSGIINQDKTLFAPKIHSKDGFMDFFEIFGADDLASLPSGIWGIKEPALNPDSGQLDVILLPGVAFDRSLSRLGHGKGYYDRFITSYTSKGRRRPLLSRWDQVGLALREQVLNSGEVPMAEHDWKLDMVIAPDEILTNMEV</sequence>
<gene>
    <name evidence="8" type="ORF">K443DRAFT_89368</name>
</gene>
<feature type="binding site" evidence="6">
    <location>
        <position position="64"/>
    </location>
    <ligand>
        <name>substrate</name>
    </ligand>
</feature>
<dbReference type="PANTHER" id="PTHR23407">
    <property type="entry name" value="ATPASE INHIBITOR/5-FORMYLTETRAHYDROFOLATE CYCLO-LIGASE"/>
    <property type="match status" value="1"/>
</dbReference>
<dbReference type="GO" id="GO:0005524">
    <property type="term" value="F:ATP binding"/>
    <property type="evidence" value="ECO:0007669"/>
    <property type="project" value="UniProtKB-KW"/>
</dbReference>
<reference evidence="8 9" key="1">
    <citation type="submission" date="2014-04" db="EMBL/GenBank/DDBJ databases">
        <authorList>
            <consortium name="DOE Joint Genome Institute"/>
            <person name="Kuo A."/>
            <person name="Kohler A."/>
            <person name="Nagy L.G."/>
            <person name="Floudas D."/>
            <person name="Copeland A."/>
            <person name="Barry K.W."/>
            <person name="Cichocki N."/>
            <person name="Veneault-Fourrey C."/>
            <person name="LaButti K."/>
            <person name="Lindquist E.A."/>
            <person name="Lipzen A."/>
            <person name="Lundell T."/>
            <person name="Morin E."/>
            <person name="Murat C."/>
            <person name="Sun H."/>
            <person name="Tunlid A."/>
            <person name="Henrissat B."/>
            <person name="Grigoriev I.V."/>
            <person name="Hibbett D.S."/>
            <person name="Martin F."/>
            <person name="Nordberg H.P."/>
            <person name="Cantor M.N."/>
            <person name="Hua S.X."/>
        </authorList>
    </citation>
    <scope>NUCLEOTIDE SEQUENCE [LARGE SCALE GENOMIC DNA]</scope>
    <source>
        <strain evidence="8 9">LaAM-08-1</strain>
    </source>
</reference>
<organism evidence="8 9">
    <name type="scientific">Laccaria amethystina LaAM-08-1</name>
    <dbReference type="NCBI Taxonomy" id="1095629"/>
    <lineage>
        <taxon>Eukaryota</taxon>
        <taxon>Fungi</taxon>
        <taxon>Dikarya</taxon>
        <taxon>Basidiomycota</taxon>
        <taxon>Agaricomycotina</taxon>
        <taxon>Agaricomycetes</taxon>
        <taxon>Agaricomycetidae</taxon>
        <taxon>Agaricales</taxon>
        <taxon>Agaricineae</taxon>
        <taxon>Hydnangiaceae</taxon>
        <taxon>Laccaria</taxon>
    </lineage>
</organism>
<dbReference type="GO" id="GO:0035999">
    <property type="term" value="P:tetrahydrofolate interconversion"/>
    <property type="evidence" value="ECO:0007669"/>
    <property type="project" value="TreeGrafter"/>
</dbReference>
<comment type="catalytic activity">
    <reaction evidence="4 7">
        <text>(6S)-5-formyl-5,6,7,8-tetrahydrofolate + ATP = (6R)-5,10-methenyltetrahydrofolate + ADP + phosphate</text>
        <dbReference type="Rhea" id="RHEA:10488"/>
        <dbReference type="ChEBI" id="CHEBI:30616"/>
        <dbReference type="ChEBI" id="CHEBI:43474"/>
        <dbReference type="ChEBI" id="CHEBI:57455"/>
        <dbReference type="ChEBI" id="CHEBI:57457"/>
        <dbReference type="ChEBI" id="CHEBI:456216"/>
        <dbReference type="EC" id="6.3.3.2"/>
    </reaction>
</comment>
<dbReference type="EMBL" id="KN838553">
    <property type="protein sequence ID" value="KIK06404.1"/>
    <property type="molecule type" value="Genomic_DNA"/>
</dbReference>
<keyword evidence="3 6" id="KW-0067">ATP-binding</keyword>
<dbReference type="GO" id="GO:0046872">
    <property type="term" value="F:metal ion binding"/>
    <property type="evidence" value="ECO:0007669"/>
    <property type="project" value="UniProtKB-KW"/>
</dbReference>
<dbReference type="InterPro" id="IPR037171">
    <property type="entry name" value="NagB/RpiA_transferase-like"/>
</dbReference>
<dbReference type="NCBIfam" id="TIGR02727">
    <property type="entry name" value="MTHFS_bact"/>
    <property type="match status" value="1"/>
</dbReference>
<comment type="cofactor">
    <cofactor evidence="7">
        <name>Mg(2+)</name>
        <dbReference type="ChEBI" id="CHEBI:18420"/>
    </cofactor>
</comment>
<comment type="similarity">
    <text evidence="1 7">Belongs to the 5-formyltetrahydrofolate cyclo-ligase family.</text>
</comment>
<evidence type="ECO:0000256" key="1">
    <source>
        <dbReference type="ARBA" id="ARBA00010638"/>
    </source>
</evidence>
<keyword evidence="9" id="KW-1185">Reference proteome</keyword>
<dbReference type="STRING" id="1095629.A0A0C9XXR4"/>
<dbReference type="HOGENOM" id="CLU_066245_2_1_1"/>
<proteinExistence type="inferred from homology"/>
<keyword evidence="2 6" id="KW-0547">Nucleotide-binding</keyword>
<dbReference type="InterPro" id="IPR024185">
    <property type="entry name" value="FTHF_cligase-like_sf"/>
</dbReference>
<accession>A0A0C9XXR4</accession>
<protein>
    <recommendedName>
        <fullName evidence="5 7">5-formyltetrahydrofolate cyclo-ligase</fullName>
        <ecNumber evidence="5 7">6.3.3.2</ecNumber>
    </recommendedName>
</protein>
<dbReference type="GO" id="GO:0009396">
    <property type="term" value="P:folic acid-containing compound biosynthetic process"/>
    <property type="evidence" value="ECO:0007669"/>
    <property type="project" value="TreeGrafter"/>
</dbReference>
<reference evidence="9" key="2">
    <citation type="submission" date="2015-01" db="EMBL/GenBank/DDBJ databases">
        <title>Evolutionary Origins and Diversification of the Mycorrhizal Mutualists.</title>
        <authorList>
            <consortium name="DOE Joint Genome Institute"/>
            <consortium name="Mycorrhizal Genomics Consortium"/>
            <person name="Kohler A."/>
            <person name="Kuo A."/>
            <person name="Nagy L.G."/>
            <person name="Floudas D."/>
            <person name="Copeland A."/>
            <person name="Barry K.W."/>
            <person name="Cichocki N."/>
            <person name="Veneault-Fourrey C."/>
            <person name="LaButti K."/>
            <person name="Lindquist E.A."/>
            <person name="Lipzen A."/>
            <person name="Lundell T."/>
            <person name="Morin E."/>
            <person name="Murat C."/>
            <person name="Riley R."/>
            <person name="Ohm R."/>
            <person name="Sun H."/>
            <person name="Tunlid A."/>
            <person name="Henrissat B."/>
            <person name="Grigoriev I.V."/>
            <person name="Hibbett D.S."/>
            <person name="Martin F."/>
        </authorList>
    </citation>
    <scope>NUCLEOTIDE SEQUENCE [LARGE SCALE GENOMIC DNA]</scope>
    <source>
        <strain evidence="9">LaAM-08-1</strain>
    </source>
</reference>
<dbReference type="Proteomes" id="UP000054477">
    <property type="component" value="Unassembled WGS sequence"/>
</dbReference>
<feature type="binding site" evidence="6">
    <location>
        <position position="58"/>
    </location>
    <ligand>
        <name>substrate</name>
    </ligand>
</feature>
<dbReference type="GO" id="GO:0005739">
    <property type="term" value="C:mitochondrion"/>
    <property type="evidence" value="ECO:0007669"/>
    <property type="project" value="TreeGrafter"/>
</dbReference>
<dbReference type="AlphaFoldDB" id="A0A0C9XXR4"/>
<dbReference type="Pfam" id="PF01812">
    <property type="entry name" value="5-FTHF_cyc-lig"/>
    <property type="match status" value="1"/>
</dbReference>
<dbReference type="PIRSF" id="PIRSF006806">
    <property type="entry name" value="FTHF_cligase"/>
    <property type="match status" value="1"/>
</dbReference>
<dbReference type="EC" id="6.3.3.2" evidence="5 7"/>
<evidence type="ECO:0000256" key="5">
    <source>
        <dbReference type="ARBA" id="ARBA00038966"/>
    </source>
</evidence>
<name>A0A0C9XXR4_9AGAR</name>
<evidence type="ECO:0000256" key="6">
    <source>
        <dbReference type="PIRSR" id="PIRSR006806-1"/>
    </source>
</evidence>
<evidence type="ECO:0000313" key="8">
    <source>
        <dbReference type="EMBL" id="KIK06404.1"/>
    </source>
</evidence>
<evidence type="ECO:0000256" key="4">
    <source>
        <dbReference type="ARBA" id="ARBA00036539"/>
    </source>
</evidence>
<keyword evidence="7" id="KW-0479">Metal-binding</keyword>
<feature type="binding site" evidence="6">
    <location>
        <begin position="12"/>
        <end position="16"/>
    </location>
    <ligand>
        <name>ATP</name>
        <dbReference type="ChEBI" id="CHEBI:30616"/>
    </ligand>
</feature>
<keyword evidence="7" id="KW-0460">Magnesium</keyword>
<evidence type="ECO:0000256" key="2">
    <source>
        <dbReference type="ARBA" id="ARBA00022741"/>
    </source>
</evidence>
<dbReference type="Gene3D" id="3.40.50.10420">
    <property type="entry name" value="NagB/RpiA/CoA transferase-like"/>
    <property type="match status" value="1"/>
</dbReference>
<dbReference type="GO" id="GO:0030272">
    <property type="term" value="F:5-formyltetrahydrofolate cyclo-ligase activity"/>
    <property type="evidence" value="ECO:0007669"/>
    <property type="project" value="UniProtKB-EC"/>
</dbReference>
<dbReference type="OrthoDB" id="2015992at2759"/>
<evidence type="ECO:0000256" key="7">
    <source>
        <dbReference type="RuleBase" id="RU361279"/>
    </source>
</evidence>